<evidence type="ECO:0000256" key="4">
    <source>
        <dbReference type="ARBA" id="ARBA00022857"/>
    </source>
</evidence>
<feature type="region of interest" description="Disordered" evidence="6">
    <location>
        <begin position="448"/>
        <end position="476"/>
    </location>
</feature>
<accession>A0AAD9FP39</accession>
<protein>
    <recommendedName>
        <fullName evidence="7">NADH:flavin oxidoreductase/NADH oxidase N-terminal domain-containing protein</fullName>
    </recommendedName>
</protein>
<dbReference type="EMBL" id="JAODAN010000005">
    <property type="protein sequence ID" value="KAK1924134.1"/>
    <property type="molecule type" value="Genomic_DNA"/>
</dbReference>
<evidence type="ECO:0000256" key="1">
    <source>
        <dbReference type="ARBA" id="ARBA00001917"/>
    </source>
</evidence>
<proteinExistence type="predicted"/>
<dbReference type="SUPFAM" id="SSF51395">
    <property type="entry name" value="FMN-linked oxidoreductases"/>
    <property type="match status" value="1"/>
</dbReference>
<dbReference type="InterPro" id="IPR001155">
    <property type="entry name" value="OxRdtase_FMN_N"/>
</dbReference>
<dbReference type="PANTHER" id="PTHR43303">
    <property type="entry name" value="NADPH DEHYDROGENASE C23G7.10C-RELATED"/>
    <property type="match status" value="1"/>
</dbReference>
<dbReference type="InterPro" id="IPR044152">
    <property type="entry name" value="YqjM-like"/>
</dbReference>
<organism evidence="8 9">
    <name type="scientific">Papiliotrema laurentii</name>
    <name type="common">Cryptococcus laurentii</name>
    <dbReference type="NCBI Taxonomy" id="5418"/>
    <lineage>
        <taxon>Eukaryota</taxon>
        <taxon>Fungi</taxon>
        <taxon>Dikarya</taxon>
        <taxon>Basidiomycota</taxon>
        <taxon>Agaricomycotina</taxon>
        <taxon>Tremellomycetes</taxon>
        <taxon>Tremellales</taxon>
        <taxon>Rhynchogastremaceae</taxon>
        <taxon>Papiliotrema</taxon>
    </lineage>
</organism>
<comment type="caution">
    <text evidence="8">The sequence shown here is derived from an EMBL/GenBank/DDBJ whole genome shotgun (WGS) entry which is preliminary data.</text>
</comment>
<keyword evidence="2" id="KW-0285">Flavoprotein</keyword>
<dbReference type="GO" id="GO:0010181">
    <property type="term" value="F:FMN binding"/>
    <property type="evidence" value="ECO:0007669"/>
    <property type="project" value="InterPro"/>
</dbReference>
<keyword evidence="9" id="KW-1185">Reference proteome</keyword>
<evidence type="ECO:0000313" key="8">
    <source>
        <dbReference type="EMBL" id="KAK1924134.1"/>
    </source>
</evidence>
<evidence type="ECO:0000313" key="9">
    <source>
        <dbReference type="Proteomes" id="UP001182556"/>
    </source>
</evidence>
<comment type="cofactor">
    <cofactor evidence="1">
        <name>FMN</name>
        <dbReference type="ChEBI" id="CHEBI:58210"/>
    </cofactor>
</comment>
<gene>
    <name evidence="8" type="ORF">DB88DRAFT_438737</name>
</gene>
<evidence type="ECO:0000256" key="3">
    <source>
        <dbReference type="ARBA" id="ARBA00022643"/>
    </source>
</evidence>
<name>A0AAD9FP39_PAPLA</name>
<keyword evidence="3" id="KW-0288">FMN</keyword>
<feature type="domain" description="NADH:flavin oxidoreductase/NADH oxidase N-terminal" evidence="7">
    <location>
        <begin position="61"/>
        <end position="422"/>
    </location>
</feature>
<evidence type="ECO:0000256" key="5">
    <source>
        <dbReference type="ARBA" id="ARBA00023002"/>
    </source>
</evidence>
<sequence>MTIQPNGHTASREERNKANLAPFANPAVPGYPTFLTAQPQPVGSLLPAEKFPQNANPPKAFEPITIRGVTFPHRLWVSPMCQYSSDNGHATDHHFVHIGAMAQRGWQGITVEATAYVPEGRITPSDAGIWDDSHIAPLKRQVDFVHAHKGTIGIQLAHAGRKASTLEPWVQVQHEEAGWTGGHVTDDEHGGWWKDVAAASDLSYDNEKYPHPKESSLEYIESLKVAFRAAIERCKKIGFDFIEIHGAHGYYLHNFVDPVSNVRTDQYGGNLENRLRLPLEMAKIARENWDKPLFYRLSASDWLDDVVGPEKGHPGEKEEWSWWGIEQSTILTQKLADIGVDLIDVSSGGNDARQQIKVGPSYQVPFAKHIKEHVKNIIVGAVGIITDPAQANDIIENGEADVVYFARQVLRDIDFPLQAAETLGAAVSPIVQFERAWSRMVVKRDHLKAEAHHEARSEVEGEEGKEGKRQEEKKKN</sequence>
<dbReference type="Gene3D" id="3.20.20.70">
    <property type="entry name" value="Aldolase class I"/>
    <property type="match status" value="1"/>
</dbReference>
<evidence type="ECO:0000259" key="7">
    <source>
        <dbReference type="Pfam" id="PF00724"/>
    </source>
</evidence>
<dbReference type="GO" id="GO:0003959">
    <property type="term" value="F:NADPH dehydrogenase activity"/>
    <property type="evidence" value="ECO:0007669"/>
    <property type="project" value="InterPro"/>
</dbReference>
<reference evidence="8" key="1">
    <citation type="submission" date="2023-02" db="EMBL/GenBank/DDBJ databases">
        <title>Identification and recombinant expression of a fungal hydrolase from Papiliotrema laurentii that hydrolyzes apple cutin and clears colloidal polyester polyurethane.</title>
        <authorList>
            <consortium name="DOE Joint Genome Institute"/>
            <person name="Roman V.A."/>
            <person name="Bojanowski C."/>
            <person name="Crable B.R."/>
            <person name="Wagner D.N."/>
            <person name="Hung C.S."/>
            <person name="Nadeau L.J."/>
            <person name="Schratz L."/>
            <person name="Haridas S."/>
            <person name="Pangilinan J."/>
            <person name="Lipzen A."/>
            <person name="Na H."/>
            <person name="Yan M."/>
            <person name="Ng V."/>
            <person name="Grigoriev I.V."/>
            <person name="Spatafora J.W."/>
            <person name="Barlow D."/>
            <person name="Biffinger J."/>
            <person name="Kelley-Loughnane N."/>
            <person name="Varaljay V.A."/>
            <person name="Crookes-Goodson W.J."/>
        </authorList>
    </citation>
    <scope>NUCLEOTIDE SEQUENCE</scope>
    <source>
        <strain evidence="8">5307AH</strain>
    </source>
</reference>
<keyword evidence="4" id="KW-0521">NADP</keyword>
<evidence type="ECO:0000256" key="2">
    <source>
        <dbReference type="ARBA" id="ARBA00022630"/>
    </source>
</evidence>
<dbReference type="CDD" id="cd02932">
    <property type="entry name" value="OYE_YqiM_FMN"/>
    <property type="match status" value="1"/>
</dbReference>
<dbReference type="Proteomes" id="UP001182556">
    <property type="component" value="Unassembled WGS sequence"/>
</dbReference>
<dbReference type="Pfam" id="PF00724">
    <property type="entry name" value="Oxidored_FMN"/>
    <property type="match status" value="1"/>
</dbReference>
<evidence type="ECO:0000256" key="6">
    <source>
        <dbReference type="SAM" id="MobiDB-lite"/>
    </source>
</evidence>
<dbReference type="InterPro" id="IPR013785">
    <property type="entry name" value="Aldolase_TIM"/>
</dbReference>
<dbReference type="PANTHER" id="PTHR43303:SF4">
    <property type="entry name" value="NADPH DEHYDROGENASE C23G7.10C-RELATED"/>
    <property type="match status" value="1"/>
</dbReference>
<dbReference type="GO" id="GO:0050661">
    <property type="term" value="F:NADP binding"/>
    <property type="evidence" value="ECO:0007669"/>
    <property type="project" value="InterPro"/>
</dbReference>
<dbReference type="AlphaFoldDB" id="A0AAD9FP39"/>
<keyword evidence="5" id="KW-0560">Oxidoreductase</keyword>